<dbReference type="GO" id="GO:0003964">
    <property type="term" value="F:RNA-directed DNA polymerase activity"/>
    <property type="evidence" value="ECO:0007669"/>
    <property type="project" value="UniProtKB-KW"/>
</dbReference>
<dbReference type="Pfam" id="PF17917">
    <property type="entry name" value="RT_RNaseH"/>
    <property type="match status" value="1"/>
</dbReference>
<feature type="compositionally biased region" description="Acidic residues" evidence="12">
    <location>
        <begin position="28"/>
        <end position="50"/>
    </location>
</feature>
<dbReference type="Pfam" id="PF17921">
    <property type="entry name" value="Integrase_H2C2"/>
    <property type="match status" value="1"/>
</dbReference>
<dbReference type="CDD" id="cd01647">
    <property type="entry name" value="RT_LTR"/>
    <property type="match status" value="2"/>
</dbReference>
<feature type="domain" description="Integrase catalytic" evidence="15">
    <location>
        <begin position="2812"/>
        <end position="2986"/>
    </location>
</feature>
<feature type="domain" description="CCHC-type" evidence="13">
    <location>
        <begin position="545"/>
        <end position="560"/>
    </location>
</feature>
<dbReference type="GO" id="GO:0004190">
    <property type="term" value="F:aspartic-type endopeptidase activity"/>
    <property type="evidence" value="ECO:0007669"/>
    <property type="project" value="UniProtKB-KW"/>
</dbReference>
<comment type="caution">
    <text evidence="16">The sequence shown here is derived from an EMBL/GenBank/DDBJ whole genome shotgun (WGS) entry which is preliminary data.</text>
</comment>
<feature type="compositionally biased region" description="Low complexity" evidence="12">
    <location>
        <begin position="1492"/>
        <end position="1503"/>
    </location>
</feature>
<keyword evidence="17" id="KW-1185">Reference proteome</keyword>
<accession>A0AAD8VE85</accession>
<dbReference type="EMBL" id="JAUUTY010000323">
    <property type="protein sequence ID" value="KAK1601926.1"/>
    <property type="molecule type" value="Genomic_DNA"/>
</dbReference>
<evidence type="ECO:0000256" key="6">
    <source>
        <dbReference type="ARBA" id="ARBA00022750"/>
    </source>
</evidence>
<evidence type="ECO:0000313" key="17">
    <source>
        <dbReference type="Proteomes" id="UP001231189"/>
    </source>
</evidence>
<dbReference type="GO" id="GO:0008270">
    <property type="term" value="F:zinc ion binding"/>
    <property type="evidence" value="ECO:0007669"/>
    <property type="project" value="UniProtKB-KW"/>
</dbReference>
<keyword evidence="8" id="KW-0378">Hydrolase</keyword>
<organism evidence="16 17">
    <name type="scientific">Lolium multiflorum</name>
    <name type="common">Italian ryegrass</name>
    <name type="synonym">Lolium perenne subsp. multiflorum</name>
    <dbReference type="NCBI Taxonomy" id="4521"/>
    <lineage>
        <taxon>Eukaryota</taxon>
        <taxon>Viridiplantae</taxon>
        <taxon>Streptophyta</taxon>
        <taxon>Embryophyta</taxon>
        <taxon>Tracheophyta</taxon>
        <taxon>Spermatophyta</taxon>
        <taxon>Magnoliopsida</taxon>
        <taxon>Liliopsida</taxon>
        <taxon>Poales</taxon>
        <taxon>Poaceae</taxon>
        <taxon>BOP clade</taxon>
        <taxon>Pooideae</taxon>
        <taxon>Poodae</taxon>
        <taxon>Poeae</taxon>
        <taxon>Poeae Chloroplast Group 2 (Poeae type)</taxon>
        <taxon>Loliodinae</taxon>
        <taxon>Loliinae</taxon>
        <taxon>Lolium</taxon>
    </lineage>
</organism>
<feature type="compositionally biased region" description="Low complexity" evidence="12">
    <location>
        <begin position="499"/>
        <end position="519"/>
    </location>
</feature>
<protein>
    <recommendedName>
        <fullName evidence="1">RNA-directed DNA polymerase</fullName>
        <ecNumber evidence="1">2.7.7.49</ecNumber>
    </recommendedName>
</protein>
<sequence>MLCHTCGGKGHFKKDCPNRKVMIINEDNEYETGDDADPDGPEDDDYDSDSFDAYPSEAQTIVVSQRVLNVQPSASTQRCNLFQTKALVGPDKACKVIIDGGSCRNLASKELCAKLKLKYLPHPHPYYIQWLSNNGEMKVSHMVRVDFEIGPNLATCFRRRYPQDYHHCEKKPDDTPVTWREYEALRDHLSRELRVTTETFDTEIQGVNLKVDETTTAINTVQTSMTTLQASMNTLTQAVHDIRTMVQQQPQHPFDEDGSVNGDNADAAAQGMGRGVGRGLPRGVNRGFVEIGARRVPLQQDDGLGKPKFSIPRFEGGTDVEEYLTWELKIERLWRLHPDYTEDKKIKLASSEFDGYALRWWDALVQNREEDGELAIVTWRTMKAAMRARFVPTNYLRSVFDKLTQLKQGVLTVDAYYMEMEMLMQRARVRESLEMTMQRFLNGLKFNIKGIVRHHKYATMNELLHHAREAESQLAEEAQQRGRATGAGRYTPRPPPSTAPSTRPTDVPSSSSKPVSNVSHTKKPVPAASGTGSSMSTARNRDMLCHTCGGKGHFKKDCPNRKVMIINEDNEYETGDDADPDGPEDDDYDSDSFDAYPSEAQTIVVSQRVLNVQPSASTQRCNLFQTKALVGPDKACKVIIDGGSCRNLASKELCAKLKLKYLPHPHPYYIQWLSNNGEMKVSHMVRVDFEIGPYKDSIDFDVVPMTVCHLLLGRPWLYDRSVQHNGRANTYHLEFKGKKINLQPMSPQQIVNESRQKIEVNLEDASIDRRENCNTVSDITKSERVHSLVSLATKEDMREFSEDPTAMPLVLLYRGTVLVSNDMTPLPLGVSNVLQEFGDVFPEEVPAGLPPLRVPKTIVSDRDVKFMSYFWKTLWRKLGTKLLFSTTCHPQTDGQTEVVNRTLSQLLRSMIKKNLKEWEECLPHVEFAYNRAVHSTTELCPFEVVYGFKPITPLDLLPLPIHERVNMEASKRADFVKKIHVKTKELIEKKGKSNAARKNMKRKEMLFKPGDLVWVHFRKDRFPQLRKSKLKPRGAGPYKVLAKINDNAYSIDLPEDEFGVSNSFNVADLTPYDGEDLGASGSTPFEGGGDDEDIPTSLLPPSSPIEDEPAVKLKSNEVRIGPITRARAKLLKQQKKPDDTPVTWREYEALRDHLSRELRVTTETFDTEIQGVNLKVDETTTAINTVQTSMTTLQASMNTLTQAVHDIRTMVQQQPQHPFDEDGSVNGDNADAAAQGMGRGVGRGLPRGVNRGFVEIGARRVPLQQDDGLGKPKFSIPRFEGGTDVEEYLTWELKIERLWRLHPDYTEDKKIKLASSEFDGYALRWWDALVQNREEDGELAIVTWRTMKAAMRARFVPTNYLRSVFDKLTQLKQGVLTVDAYYMEMEMLMQRARVRESLEMTMQRFLNGLKFNIKGIVRHHKYATMNELLHHAREAESQLAEEAQQRGRATGAGRYTPRPPPSTAPSTRPTDVPSSSSKPVSNVSHTKKPVPAASGTGSSMSTARNRDMLCHTCGGKGHFKKDCPNRKVMIINEDNEYETGDDADPDGPEDDDYDSDSFDAYPSEAQTIVVSQRVLNVQPSASTQRCNLFQTKALVGPDKACKVIIDGGSCRNLASKELCAKLKLKYLPHPHPYYIQWLSNNGEMKVSHMVRVDFEIGPYKDSIDFDVVPMTEFGDVFPEEVPAGLPPLRGIEHQIDLIPGASLPNRAPYRTNPEETKEIQKQVQALLDKGYIRISLSPCAVPVILVPKKDGTWRMCVDCRAINNITIRYRHPIPRLEDMLDELSGAAVFSKIDLRSGYHQIRMKEGDEWKTAFKTKFGLYEWLVMPFGLTNAPSTFMRLMNHVLREFIGKFVVVYFDDILIYSRNESDHTIHIRHVLQVLRDNQLYGNLEKCTFCKDKVIFLGYVVSQHGVEVDESKIEAIQNWPTPMNVSQVRSFHGLAGFYRRFVPNFSTIAAPLNDLTKKGVVFEWGAAQDHAFDELKRLLTSAPLLALPDFNKQFEIECDASGIGIGGVLMQEGRPIAYFSEKLSGAKLNYPIYDKELYALIRVLEVWQHYLWPKEFIIHSDHEALKYLKAQSTLHKRLAKWVEFIESFPYIIKHKKGKDNIVADALSRKNMLLTQLDVKIPGLEILCDLYATDHDFAEPYRLCALGKAWEKYHIHDGFLFRANKLCVPESSVRLLLLQESHAGGLMGHFGREKTLLMLADHFYWPKMRRDVDRYVKRCITCNKSKSKLKPHGLYTPLPAPTTPWEDISMDFVLGLPRTKRGHDSIFVVVDRFSKMSHFIACHKSDDASHIANLFFREIVRLHGVPKTIVSDRDVKFMSYFWKTLWRKLGTKLLFSTTCHPQTDGQTEVVNRTLSQLLRSMIKKNLKEWEECLPHVEFAYNRAVHSTTELCPFEVVYGFKPITPLDLLPLPIHERVNMEASKRADFVKKIHVKTKELIEKKGKSNAARKNMKRKEMLFKPGDLVWVHFRKDRFPQLRKSKLKPRGAGPYKVLAKINDNAYSIDLPEDEFGEFQDVFPDELPHGLPPLRGIEHRIDLIPGAPLPNRAAYRTNPEDTKEIQRQIQDLLAKGYVRESLSPCAVPVILVPKPDETQRMCMDCRPINAITVRYRHPIPRLDDMLDELSGATIFSKIDLRSGYHQIRMAIGDEWKTAFKTKLGLYEWLVMPFGLSNAPSTFMRLMNHILRPLIGKSVVVYFDDILIYSKNLEDHVQHVREVLCILRHEKLFANLPKCHFAQNKLAIHNWPTPTNVGQVRSFHGLAGFYRRFVKDFSTIACPLNELTKKNVPFVWGKAQQKAFDELKKRLTEAPLLALPDFTKTFEIECDASGLGIGGVLMQNGKPVAYYSEKLDGARLNYPIYDKELYALVRVLEVWQHYLWPKEEVVRLHGIPASIVSDRDVKFMSYLWKSLMAKFGVKLLFSSSSHPQTDGQTEVVNRSLSTLLRTLVKTNLKSWEDCLPHAEFAYNRAKHSTTSRSPFMIVYGFEPPTALDILPLPLHERTNMDFDKRTTAMKKLHEETRATIQEHVLRQANRLNAKKKERVFEEGDLVWIHLRKERFPQERNSKLKPRGDGPFKVLKRINNNAYVIDIPTSKYLVSNTFNISDLSPYHGDEEEQESRTTLSQGGEMMRGGLRTPPHQDRQVPQVDQ</sequence>
<dbReference type="PROSITE" id="PS50158">
    <property type="entry name" value="ZF_CCHC"/>
    <property type="match status" value="3"/>
</dbReference>
<feature type="domain" description="CCHC-type" evidence="13">
    <location>
        <begin position="3"/>
        <end position="18"/>
    </location>
</feature>
<proteinExistence type="predicted"/>
<evidence type="ECO:0000313" key="16">
    <source>
        <dbReference type="EMBL" id="KAK1601926.1"/>
    </source>
</evidence>
<dbReference type="InterPro" id="IPR001584">
    <property type="entry name" value="Integrase_cat-core"/>
</dbReference>
<feature type="region of interest" description="Disordered" evidence="12">
    <location>
        <begin position="570"/>
        <end position="590"/>
    </location>
</feature>
<keyword evidence="11" id="KW-0479">Metal-binding</keyword>
<feature type="domain" description="Integrase catalytic" evidence="15">
    <location>
        <begin position="2244"/>
        <end position="2404"/>
    </location>
</feature>
<dbReference type="InterPro" id="IPR056924">
    <property type="entry name" value="SH3_Tf2-1"/>
</dbReference>
<dbReference type="EC" id="2.7.7.49" evidence="1"/>
<dbReference type="InterPro" id="IPR043128">
    <property type="entry name" value="Rev_trsase/Diguanyl_cyclase"/>
</dbReference>
<feature type="domain" description="Reverse transcriptase" evidence="14">
    <location>
        <begin position="1727"/>
        <end position="1906"/>
    </location>
</feature>
<evidence type="ECO:0000256" key="9">
    <source>
        <dbReference type="ARBA" id="ARBA00022918"/>
    </source>
</evidence>
<feature type="domain" description="CCHC-type" evidence="13">
    <location>
        <begin position="1510"/>
        <end position="1525"/>
    </location>
</feature>
<dbReference type="Proteomes" id="UP001231189">
    <property type="component" value="Unassembled WGS sequence"/>
</dbReference>
<feature type="region of interest" description="Disordered" evidence="12">
    <location>
        <begin position="1435"/>
        <end position="1503"/>
    </location>
</feature>
<dbReference type="Gene3D" id="3.30.420.10">
    <property type="entry name" value="Ribonuclease H-like superfamily/Ribonuclease H"/>
    <property type="match status" value="3"/>
</dbReference>
<dbReference type="Gene3D" id="4.10.60.10">
    <property type="entry name" value="Zinc finger, CCHC-type"/>
    <property type="match status" value="2"/>
</dbReference>
<dbReference type="InterPro" id="IPR021109">
    <property type="entry name" value="Peptidase_aspartic_dom_sf"/>
</dbReference>
<feature type="region of interest" description="Disordered" evidence="12">
    <location>
        <begin position="470"/>
        <end position="538"/>
    </location>
</feature>
<dbReference type="FunFam" id="1.10.340.70:FF:000001">
    <property type="entry name" value="Retrovirus-related Pol polyprotein from transposon gypsy-like Protein"/>
    <property type="match status" value="1"/>
</dbReference>
<dbReference type="PANTHER" id="PTHR35046:SF9">
    <property type="entry name" value="RNA-DIRECTED DNA POLYMERASE"/>
    <property type="match status" value="1"/>
</dbReference>
<dbReference type="Pfam" id="PF24626">
    <property type="entry name" value="SH3_Tf2-1"/>
    <property type="match status" value="3"/>
</dbReference>
<evidence type="ECO:0000256" key="10">
    <source>
        <dbReference type="ARBA" id="ARBA00023125"/>
    </source>
</evidence>
<dbReference type="PROSITE" id="PS50878">
    <property type="entry name" value="RT_POL"/>
    <property type="match status" value="1"/>
</dbReference>
<evidence type="ECO:0000259" key="14">
    <source>
        <dbReference type="PROSITE" id="PS50878"/>
    </source>
</evidence>
<evidence type="ECO:0000256" key="4">
    <source>
        <dbReference type="ARBA" id="ARBA00022695"/>
    </source>
</evidence>
<dbReference type="InterPro" id="IPR036875">
    <property type="entry name" value="Znf_CCHC_sf"/>
</dbReference>
<keyword evidence="2" id="KW-0645">Protease</keyword>
<reference evidence="16" key="1">
    <citation type="submission" date="2023-07" db="EMBL/GenBank/DDBJ databases">
        <title>A chromosome-level genome assembly of Lolium multiflorum.</title>
        <authorList>
            <person name="Chen Y."/>
            <person name="Copetti D."/>
            <person name="Kolliker R."/>
            <person name="Studer B."/>
        </authorList>
    </citation>
    <scope>NUCLEOTIDE SEQUENCE</scope>
    <source>
        <strain evidence="16">02402/16</strain>
        <tissue evidence="16">Leaf</tissue>
    </source>
</reference>
<feature type="region of interest" description="Disordered" evidence="12">
    <location>
        <begin position="1071"/>
        <end position="1117"/>
    </location>
</feature>
<feature type="compositionally biased region" description="Low complexity" evidence="12">
    <location>
        <begin position="1464"/>
        <end position="1484"/>
    </location>
</feature>
<dbReference type="FunFam" id="3.10.10.10:FF:000007">
    <property type="entry name" value="Retrovirus-related Pol polyprotein from transposon 17.6-like Protein"/>
    <property type="match status" value="1"/>
</dbReference>
<gene>
    <name evidence="16" type="ORF">QYE76_027031</name>
</gene>
<dbReference type="CDD" id="cd00303">
    <property type="entry name" value="retropepsin_like"/>
    <property type="match status" value="2"/>
</dbReference>
<dbReference type="GO" id="GO:0004519">
    <property type="term" value="F:endonuclease activity"/>
    <property type="evidence" value="ECO:0007669"/>
    <property type="project" value="UniProtKB-KW"/>
</dbReference>
<dbReference type="Pfam" id="PF03732">
    <property type="entry name" value="Retrotrans_gag"/>
    <property type="match status" value="2"/>
</dbReference>
<feature type="region of interest" description="Disordered" evidence="12">
    <location>
        <begin position="3107"/>
        <end position="3148"/>
    </location>
</feature>
<evidence type="ECO:0000256" key="3">
    <source>
        <dbReference type="ARBA" id="ARBA00022679"/>
    </source>
</evidence>
<keyword evidence="11" id="KW-0863">Zinc-finger</keyword>
<evidence type="ECO:0000256" key="5">
    <source>
        <dbReference type="ARBA" id="ARBA00022722"/>
    </source>
</evidence>
<evidence type="ECO:0000256" key="7">
    <source>
        <dbReference type="ARBA" id="ARBA00022759"/>
    </source>
</evidence>
<dbReference type="Pfam" id="PF00078">
    <property type="entry name" value="RVT_1"/>
    <property type="match status" value="2"/>
</dbReference>
<keyword evidence="10" id="KW-0238">DNA-binding</keyword>
<feature type="region of interest" description="Disordered" evidence="12">
    <location>
        <begin position="1535"/>
        <end position="1555"/>
    </location>
</feature>
<dbReference type="InterPro" id="IPR005162">
    <property type="entry name" value="Retrotrans_gag_dom"/>
</dbReference>
<dbReference type="FunFam" id="3.30.420.10:FF:000032">
    <property type="entry name" value="Retrovirus-related Pol polyprotein from transposon 297-like Protein"/>
    <property type="match status" value="1"/>
</dbReference>
<dbReference type="GO" id="GO:0003677">
    <property type="term" value="F:DNA binding"/>
    <property type="evidence" value="ECO:0007669"/>
    <property type="project" value="UniProtKB-KW"/>
</dbReference>
<dbReference type="FunFam" id="3.30.70.270:FF:000020">
    <property type="entry name" value="Transposon Tf2-6 polyprotein-like Protein"/>
    <property type="match status" value="2"/>
</dbReference>
<evidence type="ECO:0000256" key="11">
    <source>
        <dbReference type="PROSITE-ProRule" id="PRU00047"/>
    </source>
</evidence>
<keyword evidence="11" id="KW-0862">Zinc</keyword>
<evidence type="ECO:0000259" key="13">
    <source>
        <dbReference type="PROSITE" id="PS50158"/>
    </source>
</evidence>
<dbReference type="Gene3D" id="2.40.70.10">
    <property type="entry name" value="Acid Proteases"/>
    <property type="match status" value="2"/>
</dbReference>
<dbReference type="Gene3D" id="3.10.20.370">
    <property type="match status" value="1"/>
</dbReference>
<keyword evidence="3" id="KW-0808">Transferase</keyword>
<dbReference type="Gene3D" id="1.10.340.70">
    <property type="match status" value="1"/>
</dbReference>
<dbReference type="InterPro" id="IPR036397">
    <property type="entry name" value="RNaseH_sf"/>
</dbReference>
<dbReference type="GO" id="GO:0015074">
    <property type="term" value="P:DNA integration"/>
    <property type="evidence" value="ECO:0007669"/>
    <property type="project" value="InterPro"/>
</dbReference>
<evidence type="ECO:0000256" key="12">
    <source>
        <dbReference type="SAM" id="MobiDB-lite"/>
    </source>
</evidence>
<evidence type="ECO:0000256" key="1">
    <source>
        <dbReference type="ARBA" id="ARBA00012493"/>
    </source>
</evidence>
<dbReference type="SUPFAM" id="SSF57756">
    <property type="entry name" value="Retrovirus zinc finger-like domains"/>
    <property type="match status" value="3"/>
</dbReference>
<dbReference type="SMART" id="SM00343">
    <property type="entry name" value="ZnF_C2HC"/>
    <property type="match status" value="3"/>
</dbReference>
<dbReference type="SUPFAM" id="SSF53098">
    <property type="entry name" value="Ribonuclease H-like"/>
    <property type="match status" value="3"/>
</dbReference>
<name>A0AAD8VE85_LOLMU</name>
<dbReference type="Pfam" id="PF00098">
    <property type="entry name" value="zf-CCHC"/>
    <property type="match status" value="3"/>
</dbReference>
<keyword evidence="5" id="KW-0540">Nuclease</keyword>
<keyword evidence="9" id="KW-0695">RNA-directed DNA polymerase</keyword>
<feature type="region of interest" description="Disordered" evidence="12">
    <location>
        <begin position="28"/>
        <end position="51"/>
    </location>
</feature>
<dbReference type="PANTHER" id="PTHR35046">
    <property type="entry name" value="ZINC KNUCKLE (CCHC-TYPE) FAMILY PROTEIN"/>
    <property type="match status" value="1"/>
</dbReference>
<dbReference type="InterPro" id="IPR041577">
    <property type="entry name" value="RT_RNaseH_2"/>
</dbReference>
<dbReference type="InterPro" id="IPR001878">
    <property type="entry name" value="Znf_CCHC"/>
</dbReference>
<dbReference type="Gene3D" id="3.30.70.270">
    <property type="match status" value="4"/>
</dbReference>
<dbReference type="InterPro" id="IPR012337">
    <property type="entry name" value="RNaseH-like_sf"/>
</dbReference>
<evidence type="ECO:0000256" key="8">
    <source>
        <dbReference type="ARBA" id="ARBA00022801"/>
    </source>
</evidence>
<dbReference type="SUPFAM" id="SSF56672">
    <property type="entry name" value="DNA/RNA polymerases"/>
    <property type="match status" value="2"/>
</dbReference>
<dbReference type="InterPro" id="IPR043502">
    <property type="entry name" value="DNA/RNA_pol_sf"/>
</dbReference>
<evidence type="ECO:0000256" key="2">
    <source>
        <dbReference type="ARBA" id="ARBA00022670"/>
    </source>
</evidence>
<dbReference type="CDD" id="cd09274">
    <property type="entry name" value="RNase_HI_RT_Ty3"/>
    <property type="match status" value="1"/>
</dbReference>
<keyword evidence="7" id="KW-0255">Endonuclease</keyword>
<evidence type="ECO:0000259" key="15">
    <source>
        <dbReference type="PROSITE" id="PS50994"/>
    </source>
</evidence>
<dbReference type="GO" id="GO:0006508">
    <property type="term" value="P:proteolysis"/>
    <property type="evidence" value="ECO:0007669"/>
    <property type="project" value="UniProtKB-KW"/>
</dbReference>
<dbReference type="Pfam" id="PF17919">
    <property type="entry name" value="RT_RNaseH_2"/>
    <property type="match status" value="1"/>
</dbReference>
<dbReference type="Gene3D" id="3.10.10.10">
    <property type="entry name" value="HIV Type 1 Reverse Transcriptase, subunit A, domain 1"/>
    <property type="match status" value="2"/>
</dbReference>
<dbReference type="InterPro" id="IPR000477">
    <property type="entry name" value="RT_dom"/>
</dbReference>
<keyword evidence="4" id="KW-0548">Nucleotidyltransferase</keyword>
<feature type="compositionally biased region" description="Low complexity" evidence="12">
    <location>
        <begin position="527"/>
        <end position="538"/>
    </location>
</feature>
<dbReference type="PROSITE" id="PS50994">
    <property type="entry name" value="INTEGRASE"/>
    <property type="match status" value="3"/>
</dbReference>
<dbReference type="InterPro" id="IPR041373">
    <property type="entry name" value="RT_RNaseH"/>
</dbReference>
<dbReference type="InterPro" id="IPR041588">
    <property type="entry name" value="Integrase_H2C2"/>
</dbReference>
<keyword evidence="6" id="KW-0064">Aspartyl protease</keyword>
<feature type="domain" description="Integrase catalytic" evidence="15">
    <location>
        <begin position="854"/>
        <end position="949"/>
    </location>
</feature>